<evidence type="ECO:0000256" key="1">
    <source>
        <dbReference type="ARBA" id="ARBA00004683"/>
    </source>
</evidence>
<name>A0ABS7T7N6_9GAMM</name>
<evidence type="ECO:0000313" key="5">
    <source>
        <dbReference type="EMBL" id="MBZ4039897.1"/>
    </source>
</evidence>
<dbReference type="Pfam" id="PF09712">
    <property type="entry name" value="PHA_synth_III_E"/>
    <property type="match status" value="1"/>
</dbReference>
<feature type="compositionally biased region" description="Basic and acidic residues" evidence="4">
    <location>
        <begin position="290"/>
        <end position="313"/>
    </location>
</feature>
<evidence type="ECO:0000256" key="4">
    <source>
        <dbReference type="SAM" id="MobiDB-lite"/>
    </source>
</evidence>
<comment type="pathway">
    <text evidence="1">Biopolymer metabolism; poly-(R)-3-hydroxybutanoate biosynthesis.</text>
</comment>
<evidence type="ECO:0000256" key="2">
    <source>
        <dbReference type="ARBA" id="ARBA00019066"/>
    </source>
</evidence>
<accession>A0ABS7T7N6</accession>
<dbReference type="InterPro" id="IPR010123">
    <property type="entry name" value="PHA_synth_III_E"/>
</dbReference>
<organism evidence="5 6">
    <name type="scientific">Novilysobacter selenitireducens</name>
    <dbReference type="NCBI Taxonomy" id="2872639"/>
    <lineage>
        <taxon>Bacteria</taxon>
        <taxon>Pseudomonadati</taxon>
        <taxon>Pseudomonadota</taxon>
        <taxon>Gammaproteobacteria</taxon>
        <taxon>Lysobacterales</taxon>
        <taxon>Lysobacteraceae</taxon>
        <taxon>Novilysobacter</taxon>
    </lineage>
</organism>
<gene>
    <name evidence="5" type="primary">phaE</name>
    <name evidence="5" type="ORF">K6753_10170</name>
</gene>
<evidence type="ECO:0000256" key="3">
    <source>
        <dbReference type="ARBA" id="ARBA00022752"/>
    </source>
</evidence>
<sequence>MAQQASGNDFEALARQYWNQWGEMMRGAATPAAPSMPDWNQAAAWWSQMARGASQAAEAEDAMQRFNTQARGWFGQMQQLAAQFAGRNADAGEIARSWKQMLGGAGGNPFADVFSKMGGPGQHGFDAWQQQTRPLLDAIQAPMRQWAQMPAFGFAREHQERWQALAQAQMDAQSATDAYQALLAEAGQDAFERFESKLAERSEPGRQLASARALFDLWIDAAEEAYAEIALSPRFRETYGRFVNAQMRLRAAVQGEVEHVTAQLGIPTRTEIDAAHRKIVQLERELRRLRDRMDDGEGDRSGASRSASSERVKSAAPKRAATSSRASKVAKPAPRKNDKQVASAKTKPVKGKGKPTKASVPRPAAKRAAVTSSSAPRSPSAPAKRTAARKQSR</sequence>
<dbReference type="NCBIfam" id="TIGR01834">
    <property type="entry name" value="PHA_synth_III_E"/>
    <property type="match status" value="1"/>
</dbReference>
<protein>
    <recommendedName>
        <fullName evidence="2">Poly(3-hydroxyalkanoate) polymerase subunit PhaE</fullName>
    </recommendedName>
</protein>
<feature type="region of interest" description="Disordered" evidence="4">
    <location>
        <begin position="290"/>
        <end position="393"/>
    </location>
</feature>
<keyword evidence="6" id="KW-1185">Reference proteome</keyword>
<dbReference type="Proteomes" id="UP001430954">
    <property type="component" value="Unassembled WGS sequence"/>
</dbReference>
<comment type="caution">
    <text evidence="5">The sequence shown here is derived from an EMBL/GenBank/DDBJ whole genome shotgun (WGS) entry which is preliminary data.</text>
</comment>
<dbReference type="EMBL" id="JAINZW010000004">
    <property type="protein sequence ID" value="MBZ4039897.1"/>
    <property type="molecule type" value="Genomic_DNA"/>
</dbReference>
<proteinExistence type="predicted"/>
<evidence type="ECO:0000313" key="6">
    <source>
        <dbReference type="Proteomes" id="UP001430954"/>
    </source>
</evidence>
<feature type="compositionally biased region" description="Low complexity" evidence="4">
    <location>
        <begin position="367"/>
        <end position="385"/>
    </location>
</feature>
<dbReference type="RefSeq" id="WP_223676339.1">
    <property type="nucleotide sequence ID" value="NZ_JAINZW010000004.1"/>
</dbReference>
<reference evidence="5 6" key="1">
    <citation type="submission" date="2021-09" db="EMBL/GenBank/DDBJ databases">
        <title>Lysobacter sp. 13A isolated from the river sediment.</title>
        <authorList>
            <person name="Liu H."/>
            <person name="Li S."/>
            <person name="Mao S."/>
        </authorList>
    </citation>
    <scope>NUCLEOTIDE SEQUENCE [LARGE SCALE GENOMIC DNA]</scope>
    <source>
        <strain evidence="5 6">13A</strain>
    </source>
</reference>
<keyword evidence="3" id="KW-0583">PHB biosynthesis</keyword>